<dbReference type="Proteomes" id="UP000593626">
    <property type="component" value="Chromosome"/>
</dbReference>
<organism evidence="1 2">
    <name type="scientific">Mangrovibacillus cuniculi</name>
    <dbReference type="NCBI Taxonomy" id="2593652"/>
    <lineage>
        <taxon>Bacteria</taxon>
        <taxon>Bacillati</taxon>
        <taxon>Bacillota</taxon>
        <taxon>Bacilli</taxon>
        <taxon>Bacillales</taxon>
        <taxon>Bacillaceae</taxon>
        <taxon>Mangrovibacillus</taxon>
    </lineage>
</organism>
<protein>
    <submittedName>
        <fullName evidence="1">Uncharacterized protein</fullName>
    </submittedName>
</protein>
<accession>A0A7S8HFI4</accession>
<evidence type="ECO:0000313" key="1">
    <source>
        <dbReference type="EMBL" id="QPC46868.1"/>
    </source>
</evidence>
<dbReference type="RefSeq" id="WP_239674406.1">
    <property type="nucleotide sequence ID" value="NZ_CP049742.1"/>
</dbReference>
<dbReference type="KEGG" id="mcui:G8O30_07790"/>
<sequence>MRKLTVLLIILVGILVSCDSDEISVQPTLPSEDQKELENPIWNPFKLQESHQLNFISWGKNDNLLVTTTGSNTIITEYNAQTEETRQIYQTDSFIQSVNYYEQSERYVIVESPQRMKLK</sequence>
<keyword evidence="2" id="KW-1185">Reference proteome</keyword>
<reference evidence="1 2" key="1">
    <citation type="submission" date="2019-07" db="EMBL/GenBank/DDBJ databases">
        <title>Genome sequence of 2 isolates from Red Sea Mangroves.</title>
        <authorList>
            <person name="Sefrji F."/>
            <person name="Michoud G."/>
            <person name="Merlino G."/>
            <person name="Daffonchio D."/>
        </authorList>
    </citation>
    <scope>NUCLEOTIDE SEQUENCE [LARGE SCALE GENOMIC DNA]</scope>
    <source>
        <strain evidence="1 2">R1DC41</strain>
    </source>
</reference>
<gene>
    <name evidence="1" type="ORF">G8O30_07790</name>
</gene>
<evidence type="ECO:0000313" key="2">
    <source>
        <dbReference type="Proteomes" id="UP000593626"/>
    </source>
</evidence>
<dbReference type="EMBL" id="CP049742">
    <property type="protein sequence ID" value="QPC46868.1"/>
    <property type="molecule type" value="Genomic_DNA"/>
</dbReference>
<proteinExistence type="predicted"/>
<dbReference type="PROSITE" id="PS51257">
    <property type="entry name" value="PROKAR_LIPOPROTEIN"/>
    <property type="match status" value="1"/>
</dbReference>
<name>A0A7S8HFI4_9BACI</name>
<dbReference type="AlphaFoldDB" id="A0A7S8HFI4"/>